<feature type="compositionally biased region" description="Basic and acidic residues" evidence="1">
    <location>
        <begin position="421"/>
        <end position="431"/>
    </location>
</feature>
<proteinExistence type="predicted"/>
<dbReference type="Gene3D" id="3.40.50.790">
    <property type="match status" value="1"/>
</dbReference>
<gene>
    <name evidence="2" type="primary">CIC1</name>
    <name evidence="2" type="ORF">SEPCBS119000_000926</name>
</gene>
<dbReference type="Proteomes" id="UP001642502">
    <property type="component" value="Unassembled WGS sequence"/>
</dbReference>
<dbReference type="EMBL" id="CAWUON010000006">
    <property type="protein sequence ID" value="CAK7264317.1"/>
    <property type="molecule type" value="Genomic_DNA"/>
</dbReference>
<dbReference type="InterPro" id="IPR023674">
    <property type="entry name" value="Ribosomal_uL1-like"/>
</dbReference>
<dbReference type="GO" id="GO:0000502">
    <property type="term" value="C:proteasome complex"/>
    <property type="evidence" value="ECO:0007669"/>
    <property type="project" value="UniProtKB-KW"/>
</dbReference>
<sequence length="431" mass="46426">MAETKVATRADTVPESKVDTAQVLTATESLLAYIKSAAEEQTTKTGKRNLLAADGDDDDEAGGSGAAETPIWLTVSTKRHIIDSNRLQPHTIRVPHALNTDDETTICLITADPQRAYKDIVASETFPAALRKRITRVIDVGHLGKKFKSYEAQRKLFAEHDVFLGDDRIINRLPKLLGKTFYKTTVKRPVPVVLAKRRPRGADGKRAKAPKKKGPAKTVAGDATLSAEDQAAAVAEALASARTPEQIAAELEKAIGSAVVHLSASESTSVKVGLAGWPAAHVAANVEVVAREVVGKYVPQRWSSVKSIFLKGPRTMALPIWQTDELWLEGSKDVLKTGSAELKAYEERQAAKREKANVGKKRKAVTDGAETTTKEAAQAKAPAAAVKEAARPAKKAKKVLESNDNSLDKQIAASKEKLRKQKDAAKKAMGI</sequence>
<evidence type="ECO:0000313" key="2">
    <source>
        <dbReference type="EMBL" id="CAK7264317.1"/>
    </source>
</evidence>
<keyword evidence="2" id="KW-0647">Proteasome</keyword>
<organism evidence="2 3">
    <name type="scientific">Sporothrix epigloea</name>
    <dbReference type="NCBI Taxonomy" id="1892477"/>
    <lineage>
        <taxon>Eukaryota</taxon>
        <taxon>Fungi</taxon>
        <taxon>Dikarya</taxon>
        <taxon>Ascomycota</taxon>
        <taxon>Pezizomycotina</taxon>
        <taxon>Sordariomycetes</taxon>
        <taxon>Sordariomycetidae</taxon>
        <taxon>Ophiostomatales</taxon>
        <taxon>Ophiostomataceae</taxon>
        <taxon>Sporothrix</taxon>
    </lineage>
</organism>
<dbReference type="InterPro" id="IPR028364">
    <property type="entry name" value="Ribosomal_uL1/biogenesis"/>
</dbReference>
<keyword evidence="3" id="KW-1185">Reference proteome</keyword>
<feature type="region of interest" description="Disordered" evidence="1">
    <location>
        <begin position="349"/>
        <end position="431"/>
    </location>
</feature>
<reference evidence="2 3" key="1">
    <citation type="submission" date="2024-01" db="EMBL/GenBank/DDBJ databases">
        <authorList>
            <person name="Allen C."/>
            <person name="Tagirdzhanova G."/>
        </authorList>
    </citation>
    <scope>NUCLEOTIDE SEQUENCE [LARGE SCALE GENOMIC DNA]</scope>
    <source>
        <strain evidence="2 3">CBS 119000</strain>
    </source>
</reference>
<feature type="compositionally biased region" description="Low complexity" evidence="1">
    <location>
        <begin position="369"/>
        <end position="387"/>
    </location>
</feature>
<evidence type="ECO:0000256" key="1">
    <source>
        <dbReference type="SAM" id="MobiDB-lite"/>
    </source>
</evidence>
<name>A0ABP0DB43_9PEZI</name>
<dbReference type="InterPro" id="IPR016095">
    <property type="entry name" value="Ribosomal_uL1_3-a/b-sand"/>
</dbReference>
<protein>
    <submittedName>
        <fullName evidence="2">Proteasome-interacting protein cic1</fullName>
    </submittedName>
</protein>
<evidence type="ECO:0000313" key="3">
    <source>
        <dbReference type="Proteomes" id="UP001642502"/>
    </source>
</evidence>
<dbReference type="CDD" id="cd00403">
    <property type="entry name" value="Ribosomal_L1"/>
    <property type="match status" value="1"/>
</dbReference>
<feature type="region of interest" description="Disordered" evidence="1">
    <location>
        <begin position="197"/>
        <end position="219"/>
    </location>
</feature>
<dbReference type="Pfam" id="PF00687">
    <property type="entry name" value="Ribosomal_L1"/>
    <property type="match status" value="1"/>
</dbReference>
<dbReference type="SUPFAM" id="SSF56808">
    <property type="entry name" value="Ribosomal protein L1"/>
    <property type="match status" value="1"/>
</dbReference>
<comment type="caution">
    <text evidence="2">The sequence shown here is derived from an EMBL/GenBank/DDBJ whole genome shotgun (WGS) entry which is preliminary data.</text>
</comment>
<accession>A0ABP0DB43</accession>